<evidence type="ECO:0000313" key="2">
    <source>
        <dbReference type="EMBL" id="MBP2290703.1"/>
    </source>
</evidence>
<keyword evidence="1" id="KW-0472">Membrane</keyword>
<protein>
    <submittedName>
        <fullName evidence="2">Uncharacterized protein</fullName>
    </submittedName>
</protein>
<keyword evidence="1" id="KW-1133">Transmembrane helix</keyword>
<evidence type="ECO:0000313" key="3">
    <source>
        <dbReference type="Proteomes" id="UP000781958"/>
    </source>
</evidence>
<keyword evidence="3" id="KW-1185">Reference proteome</keyword>
<dbReference type="Proteomes" id="UP000781958">
    <property type="component" value="Unassembled WGS sequence"/>
</dbReference>
<accession>A0ABS4SDN9</accession>
<reference evidence="2 3" key="1">
    <citation type="submission" date="2021-03" db="EMBL/GenBank/DDBJ databases">
        <title>Genomic Encyclopedia of Type Strains, Phase III (KMG-III): the genomes of soil and plant-associated and newly described type strains.</title>
        <authorList>
            <person name="Whitman W."/>
        </authorList>
    </citation>
    <scope>NUCLEOTIDE SEQUENCE [LARGE SCALE GENOMIC DNA]</scope>
    <source>
        <strain evidence="2 3">IMMIB AFH-6</strain>
    </source>
</reference>
<comment type="caution">
    <text evidence="2">The sequence shown here is derived from an EMBL/GenBank/DDBJ whole genome shotgun (WGS) entry which is preliminary data.</text>
</comment>
<evidence type="ECO:0000256" key="1">
    <source>
        <dbReference type="SAM" id="Phobius"/>
    </source>
</evidence>
<proteinExistence type="predicted"/>
<keyword evidence="1" id="KW-0812">Transmembrane</keyword>
<sequence>MSNHDLKDTSNDEDDNRSRNAANIGVAIVVTILLVVGYWLINALIRQSKLEDCMLAHRRDCVPVEAPRS</sequence>
<name>A0ABS4SDN9_9PROT</name>
<organism evidence="2 3">
    <name type="scientific">Azospirillum rugosum</name>
    <dbReference type="NCBI Taxonomy" id="416170"/>
    <lineage>
        <taxon>Bacteria</taxon>
        <taxon>Pseudomonadati</taxon>
        <taxon>Pseudomonadota</taxon>
        <taxon>Alphaproteobacteria</taxon>
        <taxon>Rhodospirillales</taxon>
        <taxon>Azospirillaceae</taxon>
        <taxon>Azospirillum</taxon>
    </lineage>
</organism>
<feature type="transmembrane region" description="Helical" evidence="1">
    <location>
        <begin position="20"/>
        <end position="41"/>
    </location>
</feature>
<gene>
    <name evidence="2" type="ORF">J2851_000440</name>
</gene>
<dbReference type="EMBL" id="JAGINP010000001">
    <property type="protein sequence ID" value="MBP2290703.1"/>
    <property type="molecule type" value="Genomic_DNA"/>
</dbReference>
<dbReference type="RefSeq" id="WP_209763105.1">
    <property type="nucleotide sequence ID" value="NZ_JAGINP010000001.1"/>
</dbReference>